<dbReference type="GO" id="GO:0005886">
    <property type="term" value="C:plasma membrane"/>
    <property type="evidence" value="ECO:0007669"/>
    <property type="project" value="UniProtKB-SubCell"/>
</dbReference>
<dbReference type="FunFam" id="3.40.390.10:FF:000036">
    <property type="entry name" value="Metalloendopeptidase"/>
    <property type="match status" value="1"/>
</dbReference>
<sequence>MNVGGLWPWVLGLVSLPGLILGAPSASSCSEACGTSFSEGLNPEGTQTSWDKDIPAINQGEGAVSSCGSPLRLFSTTSNKWPKNGEVVEVPFLISSRYDKASRDIFLKAFAEFERFTCVRFVAYQGQRDFISIVPMSGCFSSVGRSGGMQVVSLAPTCLQKGPGIVLHELMHVLGFWHEHSRADRDHYIRVNWNEILPGFEINFIKSRSSNMLVPYDYSSVMHYGRLAFSRRGLPTITPLWAPSVHIGQRWNLSTSDITRVLRLYDCSPSGQSPRGRGFQPHSDGRSPTPASRPYLQQLLKALSAESGRPDPSGSKARAQRIVAGPGESPRSWKLPALRKLGVGASARLLQTPASSLNSRSWLAQVPSVPLTASPEAEDQPGPIQEALGTHVPECPFRGMCR</sequence>
<evidence type="ECO:0000256" key="8">
    <source>
        <dbReference type="ARBA" id="ARBA00022833"/>
    </source>
</evidence>
<evidence type="ECO:0000256" key="5">
    <source>
        <dbReference type="ARBA" id="ARBA00022723"/>
    </source>
</evidence>
<evidence type="ECO:0000256" key="3">
    <source>
        <dbReference type="ARBA" id="ARBA00022490"/>
    </source>
</evidence>
<dbReference type="InterPro" id="IPR006026">
    <property type="entry name" value="Peptidase_Metallo"/>
</dbReference>
<keyword evidence="2" id="KW-1003">Cell membrane</keyword>
<feature type="domain" description="Peptidase M12A" evidence="21">
    <location>
        <begin position="69"/>
        <end position="268"/>
    </location>
</feature>
<keyword evidence="5 18" id="KW-0479">Metal-binding</keyword>
<dbReference type="GO" id="GO:0008270">
    <property type="term" value="F:zinc ion binding"/>
    <property type="evidence" value="ECO:0007669"/>
    <property type="project" value="UniProtKB-UniRule"/>
</dbReference>
<dbReference type="GO" id="GO:0060473">
    <property type="term" value="C:cortical granule"/>
    <property type="evidence" value="ECO:0007669"/>
    <property type="project" value="UniProtKB-SubCell"/>
</dbReference>
<dbReference type="InterPro" id="IPR024079">
    <property type="entry name" value="MetalloPept_cat_dom_sf"/>
</dbReference>
<feature type="binding site" evidence="18">
    <location>
        <position position="168"/>
    </location>
    <ligand>
        <name>Zn(2+)</name>
        <dbReference type="ChEBI" id="CHEBI:29105"/>
        <note>catalytic</note>
    </ligand>
</feature>
<dbReference type="Pfam" id="PF01400">
    <property type="entry name" value="Astacin"/>
    <property type="match status" value="1"/>
</dbReference>
<evidence type="ECO:0000256" key="4">
    <source>
        <dbReference type="ARBA" id="ARBA00022670"/>
    </source>
</evidence>
<comment type="subcellular location">
    <subcellularLocation>
        <location evidence="1">Cell membrane</location>
    </subcellularLocation>
    <subcellularLocation>
        <location evidence="15">Cytoplasmic vesicle</location>
        <location evidence="15">Secretory vesicle</location>
        <location evidence="15">Cortical granule</location>
    </subcellularLocation>
</comment>
<protein>
    <recommendedName>
        <fullName evidence="19">Metalloendopeptidase</fullName>
        <ecNumber evidence="19">3.4.24.-</ecNumber>
    </recommendedName>
</protein>
<keyword evidence="7 18" id="KW-0378">Hydrolase</keyword>
<dbReference type="InterPro" id="IPR001506">
    <property type="entry name" value="Peptidase_M12A"/>
</dbReference>
<comment type="function">
    <text evidence="16">Oocyte-specific oolemmal receptor involved in sperm and egg adhesion and fertilization. Plays a role in the polyspermy inhibition. Probably acts as a protease for the post-fertilization cleavage of ZP2. Cleaves the sperm-binding ZP2 at the surface of the zona pellucida after fertilization and cortical granule exocytosis, rendering the zona pellucida unable to support further sperm binding.</text>
</comment>
<feature type="chain" id="PRO_5034881063" description="Metalloendopeptidase" evidence="19">
    <location>
        <begin position="23"/>
        <end position="402"/>
    </location>
</feature>
<dbReference type="PROSITE" id="PS51864">
    <property type="entry name" value="ASTACIN"/>
    <property type="match status" value="1"/>
</dbReference>
<evidence type="ECO:0000256" key="14">
    <source>
        <dbReference type="ARBA" id="ARBA00023329"/>
    </source>
</evidence>
<dbReference type="SMART" id="SM00235">
    <property type="entry name" value="ZnMc"/>
    <property type="match status" value="1"/>
</dbReference>
<evidence type="ECO:0000256" key="16">
    <source>
        <dbReference type="ARBA" id="ARBA00057258"/>
    </source>
</evidence>
<feature type="binding site" evidence="18">
    <location>
        <position position="172"/>
    </location>
    <ligand>
        <name>Zn(2+)</name>
        <dbReference type="ChEBI" id="CHEBI:29105"/>
        <note>catalytic</note>
    </ligand>
</feature>
<keyword evidence="9 18" id="KW-0482">Metalloprotease</keyword>
<dbReference type="AlphaFoldDB" id="A0A8C9KKU0"/>
<keyword evidence="23" id="KW-1185">Reference proteome</keyword>
<comment type="caution">
    <text evidence="18">Lacks conserved residue(s) required for the propagation of feature annotation.</text>
</comment>
<reference evidence="22" key="1">
    <citation type="submission" date="2025-08" db="UniProtKB">
        <authorList>
            <consortium name="Ensembl"/>
        </authorList>
    </citation>
    <scope>IDENTIFICATION</scope>
</reference>
<evidence type="ECO:0000256" key="7">
    <source>
        <dbReference type="ARBA" id="ARBA00022801"/>
    </source>
</evidence>
<reference evidence="22" key="2">
    <citation type="submission" date="2025-09" db="UniProtKB">
        <authorList>
            <consortium name="Ensembl"/>
        </authorList>
    </citation>
    <scope>IDENTIFICATION</scope>
</reference>
<evidence type="ECO:0000256" key="2">
    <source>
        <dbReference type="ARBA" id="ARBA00022475"/>
    </source>
</evidence>
<dbReference type="GO" id="GO:0004222">
    <property type="term" value="F:metalloendopeptidase activity"/>
    <property type="evidence" value="ECO:0007669"/>
    <property type="project" value="UniProtKB-UniRule"/>
</dbReference>
<evidence type="ECO:0000256" key="11">
    <source>
        <dbReference type="ARBA" id="ARBA00023145"/>
    </source>
</evidence>
<dbReference type="GO" id="GO:0070002">
    <property type="term" value="F:glutamic-type peptidase activity"/>
    <property type="evidence" value="ECO:0007669"/>
    <property type="project" value="Ensembl"/>
</dbReference>
<dbReference type="PANTHER" id="PTHR10127">
    <property type="entry name" value="DISCOIDIN, CUB, EGF, LAMININ , AND ZINC METALLOPROTEASE DOMAIN CONTAINING"/>
    <property type="match status" value="1"/>
</dbReference>
<dbReference type="GeneTree" id="ENSGT00940000154856"/>
<dbReference type="GO" id="GO:0070001">
    <property type="term" value="F:aspartic-type peptidase activity"/>
    <property type="evidence" value="ECO:0007669"/>
    <property type="project" value="Ensembl"/>
</dbReference>
<feature type="active site" evidence="18">
    <location>
        <position position="169"/>
    </location>
</feature>
<dbReference type="GO" id="GO:0010954">
    <property type="term" value="P:positive regulation of protein processing"/>
    <property type="evidence" value="ECO:0007669"/>
    <property type="project" value="Ensembl"/>
</dbReference>
<name>A0A8C9KKU0_PANTA</name>
<accession>A0A8C9KKU0</accession>
<evidence type="ECO:0000313" key="23">
    <source>
        <dbReference type="Proteomes" id="UP000675900"/>
    </source>
</evidence>
<keyword evidence="4 18" id="KW-0645">Protease</keyword>
<feature type="binding site" evidence="18">
    <location>
        <position position="178"/>
    </location>
    <ligand>
        <name>Zn(2+)</name>
        <dbReference type="ChEBI" id="CHEBI:29105"/>
        <note>catalytic</note>
    </ligand>
</feature>
<feature type="region of interest" description="Disordered" evidence="20">
    <location>
        <begin position="305"/>
        <end position="329"/>
    </location>
</feature>
<keyword evidence="3" id="KW-0963">Cytoplasm</keyword>
<evidence type="ECO:0000259" key="21">
    <source>
        <dbReference type="PROSITE" id="PS51864"/>
    </source>
</evidence>
<dbReference type="GO" id="GO:0007155">
    <property type="term" value="P:cell adhesion"/>
    <property type="evidence" value="ECO:0007669"/>
    <property type="project" value="Ensembl"/>
</dbReference>
<dbReference type="GO" id="GO:2000360">
    <property type="term" value="P:negative regulation of binding of sperm to zona pellucida"/>
    <property type="evidence" value="ECO:0007669"/>
    <property type="project" value="Ensembl"/>
</dbReference>
<proteinExistence type="predicted"/>
<comment type="subunit">
    <text evidence="17">Interacts (via N-terminal domain) with SPACA3; the interaction occurs during fertilization.</text>
</comment>
<evidence type="ECO:0000256" key="1">
    <source>
        <dbReference type="ARBA" id="ARBA00004236"/>
    </source>
</evidence>
<organism evidence="22 23">
    <name type="scientific">Panthera tigris altaica</name>
    <name type="common">Siberian tiger</name>
    <dbReference type="NCBI Taxonomy" id="74533"/>
    <lineage>
        <taxon>Eukaryota</taxon>
        <taxon>Metazoa</taxon>
        <taxon>Chordata</taxon>
        <taxon>Craniata</taxon>
        <taxon>Vertebrata</taxon>
        <taxon>Euteleostomi</taxon>
        <taxon>Mammalia</taxon>
        <taxon>Eutheria</taxon>
        <taxon>Laurasiatheria</taxon>
        <taxon>Carnivora</taxon>
        <taxon>Feliformia</taxon>
        <taxon>Felidae</taxon>
        <taxon>Pantherinae</taxon>
        <taxon>Panthera</taxon>
    </lineage>
</organism>
<keyword evidence="6 19" id="KW-0732">Signal</keyword>
<dbReference type="Gene3D" id="3.40.390.10">
    <property type="entry name" value="Collagenase (Catalytic Domain)"/>
    <property type="match status" value="1"/>
</dbReference>
<dbReference type="PANTHER" id="PTHR10127:SF855">
    <property type="entry name" value="ASTACIN-LIKE METALLOENDOPEPTIDASE"/>
    <property type="match status" value="1"/>
</dbReference>
<keyword evidence="8 18" id="KW-0862">Zinc</keyword>
<dbReference type="SUPFAM" id="SSF55486">
    <property type="entry name" value="Metalloproteases ('zincins'), catalytic domain"/>
    <property type="match status" value="1"/>
</dbReference>
<keyword evidence="11" id="KW-0865">Zymogen</keyword>
<feature type="region of interest" description="Disordered" evidence="20">
    <location>
        <begin position="269"/>
        <end position="292"/>
    </location>
</feature>
<dbReference type="EC" id="3.4.24.-" evidence="19"/>
<evidence type="ECO:0000256" key="20">
    <source>
        <dbReference type="SAM" id="MobiDB-lite"/>
    </source>
</evidence>
<keyword evidence="13" id="KW-0278">Fertilization</keyword>
<dbReference type="GO" id="GO:0006508">
    <property type="term" value="P:proteolysis"/>
    <property type="evidence" value="ECO:0007669"/>
    <property type="project" value="UniProtKB-KW"/>
</dbReference>
<evidence type="ECO:0000256" key="10">
    <source>
        <dbReference type="ARBA" id="ARBA00023136"/>
    </source>
</evidence>
<dbReference type="GO" id="GO:0060468">
    <property type="term" value="P:prevention of polyspermy"/>
    <property type="evidence" value="ECO:0007669"/>
    <property type="project" value="Ensembl"/>
</dbReference>
<evidence type="ECO:0000256" key="19">
    <source>
        <dbReference type="RuleBase" id="RU361183"/>
    </source>
</evidence>
<evidence type="ECO:0000256" key="18">
    <source>
        <dbReference type="PROSITE-ProRule" id="PRU01211"/>
    </source>
</evidence>
<evidence type="ECO:0000256" key="13">
    <source>
        <dbReference type="ARBA" id="ARBA00023279"/>
    </source>
</evidence>
<dbReference type="Ensembl" id="ENSPTIT00000029947.1">
    <property type="protein sequence ID" value="ENSPTIP00000025426.1"/>
    <property type="gene ID" value="ENSPTIG00000021200.1"/>
</dbReference>
<dbReference type="Proteomes" id="UP000675900">
    <property type="component" value="Unassembled WGS sequence"/>
</dbReference>
<evidence type="ECO:0000256" key="12">
    <source>
        <dbReference type="ARBA" id="ARBA00023157"/>
    </source>
</evidence>
<dbReference type="PRINTS" id="PR00480">
    <property type="entry name" value="ASTACIN"/>
</dbReference>
<feature type="signal peptide" evidence="19">
    <location>
        <begin position="1"/>
        <end position="22"/>
    </location>
</feature>
<keyword evidence="10" id="KW-0472">Membrane</keyword>
<evidence type="ECO:0000256" key="6">
    <source>
        <dbReference type="ARBA" id="ARBA00022729"/>
    </source>
</evidence>
<evidence type="ECO:0000256" key="15">
    <source>
        <dbReference type="ARBA" id="ARBA00037865"/>
    </source>
</evidence>
<evidence type="ECO:0000256" key="9">
    <source>
        <dbReference type="ARBA" id="ARBA00023049"/>
    </source>
</evidence>
<evidence type="ECO:0000313" key="22">
    <source>
        <dbReference type="Ensembl" id="ENSPTIP00000025426.1"/>
    </source>
</evidence>
<keyword evidence="14" id="KW-0968">Cytoplasmic vesicle</keyword>
<evidence type="ECO:0000256" key="17">
    <source>
        <dbReference type="ARBA" id="ARBA00065652"/>
    </source>
</evidence>
<keyword evidence="12" id="KW-1015">Disulfide bond</keyword>
<gene>
    <name evidence="22" type="primary">ASTL</name>
</gene>
<comment type="cofactor">
    <cofactor evidence="18 19">
        <name>Zn(2+)</name>
        <dbReference type="ChEBI" id="CHEBI:29105"/>
    </cofactor>
    <text evidence="18 19">Binds 1 zinc ion per subunit.</text>
</comment>